<name>A0A9P6KKI9_9PLEO</name>
<sequence length="579" mass="63879">MSGFLGQAELDAQAHSKKKLADIRQRVQTAGLLKQLDRVPRFDAYEFVVQDGAVMINFGRVDSGPAAGHVSLYPDARTSLRGCELDVPSWAYIEVVKDEELRKKGVFAWDRDLYEGLFSDPMDRRSAALLQLAFIELEADGNRSVESYPGLLEAGFDVEALLRALELIENKSSARALLEKIRARIPAVDKLPGLPDTQLDFQPHDKSEAEYLPLRLYIGRLAKDSATKVWMYMTRSGGRLHQTCEAVNNSGVVTTFRTGTATDLEGVELIGMLKASRVQAGKNYRQITCLTRYYFFLKYAQDGCVLLREEDMPMNDHFHRYIENGIRAYLSSKTPPPDPSIFTYNRNKRAGENNPQPTPEPPPTERPSRSTRNRNQNYRDSSPPDDNDDATPPDPNIPEPPSSSTQCDPPPTRAGRTSLTLPISTVRSQRTTPITLPPRSHPLTRPPPTPSYPLSSSSLTTTTDLRTQQSTIERALGEALITTLPPRRIAWNEAQETADEAFAQYVAARASAGVGSTSPAEAEVDAEVEAENAAFEAYERARARAGALGAAYNEAVDEVQDSVWELGVLGAELGRRGGG</sequence>
<proteinExistence type="predicted"/>
<protein>
    <submittedName>
        <fullName evidence="2">Uncharacterized protein</fullName>
    </submittedName>
</protein>
<reference evidence="2" key="1">
    <citation type="journal article" date="2020" name="Mol. Plant Microbe Interact.">
        <title>Genome Sequence of the Biocontrol Agent Coniothyrium minitans strain Conio (IMI 134523).</title>
        <authorList>
            <person name="Patel D."/>
            <person name="Shittu T.A."/>
            <person name="Baroncelli R."/>
            <person name="Muthumeenakshi S."/>
            <person name="Osborne T.H."/>
            <person name="Janganan T.K."/>
            <person name="Sreenivasaprasad S."/>
        </authorList>
    </citation>
    <scope>NUCLEOTIDE SEQUENCE</scope>
    <source>
        <strain evidence="2">Conio</strain>
    </source>
</reference>
<feature type="compositionally biased region" description="Pro residues" evidence="1">
    <location>
        <begin position="435"/>
        <end position="451"/>
    </location>
</feature>
<feature type="region of interest" description="Disordered" evidence="1">
    <location>
        <begin position="330"/>
        <end position="463"/>
    </location>
</feature>
<feature type="compositionally biased region" description="Pro residues" evidence="1">
    <location>
        <begin position="356"/>
        <end position="365"/>
    </location>
</feature>
<organism evidence="2 3">
    <name type="scientific">Paraphaeosphaeria minitans</name>
    <dbReference type="NCBI Taxonomy" id="565426"/>
    <lineage>
        <taxon>Eukaryota</taxon>
        <taxon>Fungi</taxon>
        <taxon>Dikarya</taxon>
        <taxon>Ascomycota</taxon>
        <taxon>Pezizomycotina</taxon>
        <taxon>Dothideomycetes</taxon>
        <taxon>Pleosporomycetidae</taxon>
        <taxon>Pleosporales</taxon>
        <taxon>Massarineae</taxon>
        <taxon>Didymosphaeriaceae</taxon>
        <taxon>Paraphaeosphaeria</taxon>
    </lineage>
</organism>
<accession>A0A9P6KKI9</accession>
<feature type="compositionally biased region" description="Polar residues" evidence="1">
    <location>
        <begin position="415"/>
        <end position="434"/>
    </location>
</feature>
<keyword evidence="3" id="KW-1185">Reference proteome</keyword>
<feature type="compositionally biased region" description="Low complexity" evidence="1">
    <location>
        <begin position="452"/>
        <end position="463"/>
    </location>
</feature>
<gene>
    <name evidence="2" type="ORF">PMIN01_12383</name>
</gene>
<dbReference type="AlphaFoldDB" id="A0A9P6KKI9"/>
<evidence type="ECO:0000256" key="1">
    <source>
        <dbReference type="SAM" id="MobiDB-lite"/>
    </source>
</evidence>
<dbReference type="OrthoDB" id="10556397at2759"/>
<dbReference type="Proteomes" id="UP000756921">
    <property type="component" value="Unassembled WGS sequence"/>
</dbReference>
<evidence type="ECO:0000313" key="3">
    <source>
        <dbReference type="Proteomes" id="UP000756921"/>
    </source>
</evidence>
<evidence type="ECO:0000313" key="2">
    <source>
        <dbReference type="EMBL" id="KAF9729519.1"/>
    </source>
</evidence>
<comment type="caution">
    <text evidence="2">The sequence shown here is derived from an EMBL/GenBank/DDBJ whole genome shotgun (WGS) entry which is preliminary data.</text>
</comment>
<dbReference type="EMBL" id="WJXW01000016">
    <property type="protein sequence ID" value="KAF9729519.1"/>
    <property type="molecule type" value="Genomic_DNA"/>
</dbReference>
<feature type="compositionally biased region" description="Pro residues" evidence="1">
    <location>
        <begin position="392"/>
        <end position="401"/>
    </location>
</feature>